<evidence type="ECO:0000313" key="7">
    <source>
        <dbReference type="EMBL" id="GAA4263495.1"/>
    </source>
</evidence>
<evidence type="ECO:0000259" key="6">
    <source>
        <dbReference type="Pfam" id="PF01975"/>
    </source>
</evidence>
<evidence type="ECO:0000256" key="2">
    <source>
        <dbReference type="ARBA" id="ARBA00011062"/>
    </source>
</evidence>
<keyword evidence="4" id="KW-0479">Metal-binding</keyword>
<dbReference type="PANTHER" id="PTHR30457:SF0">
    <property type="entry name" value="PHOSPHATASE, PUTATIVE (AFU_ORTHOLOGUE AFUA_4G01070)-RELATED"/>
    <property type="match status" value="1"/>
</dbReference>
<evidence type="ECO:0000313" key="8">
    <source>
        <dbReference type="Proteomes" id="UP001500620"/>
    </source>
</evidence>
<comment type="similarity">
    <text evidence="2">Belongs to the SurE nucleotidase family.</text>
</comment>
<protein>
    <recommendedName>
        <fullName evidence="3">5'-nucleotidase</fullName>
        <ecNumber evidence="3">3.1.3.5</ecNumber>
    </recommendedName>
</protein>
<dbReference type="SUPFAM" id="SSF64167">
    <property type="entry name" value="SurE-like"/>
    <property type="match status" value="1"/>
</dbReference>
<comment type="catalytic activity">
    <reaction evidence="1">
        <text>a ribonucleoside 5'-phosphate + H2O = a ribonucleoside + phosphate</text>
        <dbReference type="Rhea" id="RHEA:12484"/>
        <dbReference type="ChEBI" id="CHEBI:15377"/>
        <dbReference type="ChEBI" id="CHEBI:18254"/>
        <dbReference type="ChEBI" id="CHEBI:43474"/>
        <dbReference type="ChEBI" id="CHEBI:58043"/>
        <dbReference type="EC" id="3.1.3.5"/>
    </reaction>
</comment>
<dbReference type="Proteomes" id="UP001500620">
    <property type="component" value="Unassembled WGS sequence"/>
</dbReference>
<dbReference type="InterPro" id="IPR002828">
    <property type="entry name" value="SurE-like_Pase/nucleotidase"/>
</dbReference>
<dbReference type="Pfam" id="PF01975">
    <property type="entry name" value="SurE"/>
    <property type="match status" value="1"/>
</dbReference>
<keyword evidence="8" id="KW-1185">Reference proteome</keyword>
<accession>A0ABP8DU20</accession>
<comment type="caution">
    <text evidence="7">The sequence shown here is derived from an EMBL/GenBank/DDBJ whole genome shotgun (WGS) entry which is preliminary data.</text>
</comment>
<dbReference type="InterPro" id="IPR030048">
    <property type="entry name" value="SurE"/>
</dbReference>
<dbReference type="RefSeq" id="WP_345142932.1">
    <property type="nucleotide sequence ID" value="NZ_BAABAT010000070.1"/>
</dbReference>
<name>A0ABP8DU20_9ACTN</name>
<evidence type="ECO:0000256" key="4">
    <source>
        <dbReference type="ARBA" id="ARBA00022723"/>
    </source>
</evidence>
<dbReference type="PANTHER" id="PTHR30457">
    <property type="entry name" value="5'-NUCLEOTIDASE SURE"/>
    <property type="match status" value="1"/>
</dbReference>
<dbReference type="EC" id="3.1.3.5" evidence="3"/>
<evidence type="ECO:0000256" key="1">
    <source>
        <dbReference type="ARBA" id="ARBA00000815"/>
    </source>
</evidence>
<evidence type="ECO:0000256" key="3">
    <source>
        <dbReference type="ARBA" id="ARBA00012643"/>
    </source>
</evidence>
<reference evidence="8" key="1">
    <citation type="journal article" date="2019" name="Int. J. Syst. Evol. Microbiol.">
        <title>The Global Catalogue of Microorganisms (GCM) 10K type strain sequencing project: providing services to taxonomists for standard genome sequencing and annotation.</title>
        <authorList>
            <consortium name="The Broad Institute Genomics Platform"/>
            <consortium name="The Broad Institute Genome Sequencing Center for Infectious Disease"/>
            <person name="Wu L."/>
            <person name="Ma J."/>
        </authorList>
    </citation>
    <scope>NUCLEOTIDE SEQUENCE [LARGE SCALE GENOMIC DNA]</scope>
    <source>
        <strain evidence="8">JCM 17441</strain>
    </source>
</reference>
<sequence length="268" mass="27081">MRVLITNDDGIEAPGLHALAGAVRDAGHEVRVAAPHREASGSGTALNAVTENGRLLLQRFDGANLGVEAYAVAASPAYIAVLAAIGAFGPAPDVLLSGINRGANAGHAILHSGTVGAALSAATEGLRAMAVSLDVFTALTATGAGSDAALAAFQGLRDDELHWAGAADLAVPLLPWLAAAPAGTVLNLNVPDRPLGEIRGLRRAVPAPFGQVQMAVAEAGRDFARITVAVREDDRPAGTDLALLAEGFATLTAIRPPAEDPTVTLPLA</sequence>
<dbReference type="Gene3D" id="3.40.1210.10">
    <property type="entry name" value="Survival protein SurE-like phosphatase/nucleotidase"/>
    <property type="match status" value="1"/>
</dbReference>
<keyword evidence="5" id="KW-0378">Hydrolase</keyword>
<gene>
    <name evidence="7" type="ORF">GCM10022255_108560</name>
</gene>
<organism evidence="7 8">
    <name type="scientific">Dactylosporangium darangshiense</name>
    <dbReference type="NCBI Taxonomy" id="579108"/>
    <lineage>
        <taxon>Bacteria</taxon>
        <taxon>Bacillati</taxon>
        <taxon>Actinomycetota</taxon>
        <taxon>Actinomycetes</taxon>
        <taxon>Micromonosporales</taxon>
        <taxon>Micromonosporaceae</taxon>
        <taxon>Dactylosporangium</taxon>
    </lineage>
</organism>
<dbReference type="InterPro" id="IPR036523">
    <property type="entry name" value="SurE-like_sf"/>
</dbReference>
<proteinExistence type="inferred from homology"/>
<evidence type="ECO:0000256" key="5">
    <source>
        <dbReference type="ARBA" id="ARBA00022801"/>
    </source>
</evidence>
<dbReference type="EMBL" id="BAABAT010000070">
    <property type="protein sequence ID" value="GAA4263495.1"/>
    <property type="molecule type" value="Genomic_DNA"/>
</dbReference>
<feature type="domain" description="Survival protein SurE-like phosphatase/nucleotidase" evidence="6">
    <location>
        <begin position="3"/>
        <end position="202"/>
    </location>
</feature>